<organism evidence="2">
    <name type="scientific">Populus alba</name>
    <name type="common">White poplar</name>
    <dbReference type="NCBI Taxonomy" id="43335"/>
    <lineage>
        <taxon>Eukaryota</taxon>
        <taxon>Viridiplantae</taxon>
        <taxon>Streptophyta</taxon>
        <taxon>Embryophyta</taxon>
        <taxon>Tracheophyta</taxon>
        <taxon>Spermatophyta</taxon>
        <taxon>Magnoliopsida</taxon>
        <taxon>eudicotyledons</taxon>
        <taxon>Gunneridae</taxon>
        <taxon>Pentapetalae</taxon>
        <taxon>rosids</taxon>
        <taxon>fabids</taxon>
        <taxon>Malpighiales</taxon>
        <taxon>Salicaceae</taxon>
        <taxon>Saliceae</taxon>
        <taxon>Populus</taxon>
    </lineage>
</organism>
<dbReference type="PANTHER" id="PTHR33736:SF18">
    <property type="entry name" value="F-BOX DOMAIN-CONTAINING PROTEIN"/>
    <property type="match status" value="1"/>
</dbReference>
<reference evidence="2" key="1">
    <citation type="submission" date="2018-10" db="EMBL/GenBank/DDBJ databases">
        <title>Population genomic analysis revealed the cold adaptation of white poplar.</title>
        <authorList>
            <person name="Liu Y.-J."/>
        </authorList>
    </citation>
    <scope>NUCLEOTIDE SEQUENCE [LARGE SCALE GENOMIC DNA]</scope>
    <source>
        <strain evidence="2">PAL-ZL1</strain>
    </source>
</reference>
<name>A0A4U5PP03_POPAL</name>
<dbReference type="EMBL" id="RCHU01000668">
    <property type="protein sequence ID" value="TKR98520.1"/>
    <property type="molecule type" value="Genomic_DNA"/>
</dbReference>
<keyword evidence="1" id="KW-1133">Transmembrane helix</keyword>
<dbReference type="STRING" id="43335.A0A4U5PP03"/>
<dbReference type="SUPFAM" id="SSF81383">
    <property type="entry name" value="F-box domain"/>
    <property type="match status" value="1"/>
</dbReference>
<evidence type="ECO:0000313" key="2">
    <source>
        <dbReference type="EMBL" id="TKR98520.1"/>
    </source>
</evidence>
<dbReference type="Gene3D" id="1.20.1280.50">
    <property type="match status" value="1"/>
</dbReference>
<protein>
    <submittedName>
        <fullName evidence="2">F-box protein</fullName>
    </submittedName>
</protein>
<feature type="transmembrane region" description="Helical" evidence="1">
    <location>
        <begin position="417"/>
        <end position="439"/>
    </location>
</feature>
<comment type="caution">
    <text evidence="2">The sequence shown here is derived from an EMBL/GenBank/DDBJ whole genome shotgun (WGS) entry which is preliminary data.</text>
</comment>
<evidence type="ECO:0000256" key="1">
    <source>
        <dbReference type="SAM" id="Phobius"/>
    </source>
</evidence>
<dbReference type="NCBIfam" id="TIGR03059">
    <property type="entry name" value="psaOeuk"/>
    <property type="match status" value="1"/>
</dbReference>
<dbReference type="AlphaFoldDB" id="A0A4U5PP03"/>
<dbReference type="InterPro" id="IPR045283">
    <property type="entry name" value="AT3G44326-like"/>
</dbReference>
<dbReference type="PANTHER" id="PTHR33736">
    <property type="entry name" value="F-BOX PROTEIN-RELATED"/>
    <property type="match status" value="1"/>
</dbReference>
<sequence length="447" mass="49830">MAALPTPPPPTTIQGGTISTLHPDILQTHILTLLDGPTLAATACASSELHALSTEDKLWQKICTSTWPSINDPIVRSIIPTFPSGHRSFFSDSYPLLHHNHHSSSFPTTSTECFVSAVDIYYKNVPIFSKVETTETLSDWFKSSPFRLDLLEPKEFVQTWIQNQPSEKELSVEQLEENITLSWILIDPKGRRAMNLSSERPVSVQRHWLTGEVVVKFSTIMAGDGGEKEYVECGVMVCCGEKEGGEVEVREVSLLMEDMEGKNLTGKDGLVILQEAMESGERRKGKGKEGKGRYEEFVERKKERKERMKKLEKALDMACIATGIAVFKICLSSGFVKSPVAARSPLRLAGTHGGKFMCFERDWLRKDLNVIGFGLIGWLAPSSIPAIGGKSLSGLFFESIGTELAHFPTPPPLTSQFWLWLVTWHLGLFICLTFGQIGFKGRIEEYF</sequence>
<keyword evidence="1" id="KW-0472">Membrane</keyword>
<proteinExistence type="predicted"/>
<keyword evidence="1" id="KW-0812">Transmembrane</keyword>
<feature type="transmembrane region" description="Helical" evidence="1">
    <location>
        <begin position="314"/>
        <end position="336"/>
    </location>
</feature>
<gene>
    <name evidence="2" type="ORF">D5086_0000202570</name>
</gene>
<accession>A0A4U5PP03</accession>
<dbReference type="InterPro" id="IPR017498">
    <property type="entry name" value="PSI_PsaO"/>
</dbReference>
<dbReference type="Pfam" id="PF22832">
    <property type="entry name" value="PsaO_TMD"/>
    <property type="match status" value="1"/>
</dbReference>
<dbReference type="InterPro" id="IPR036047">
    <property type="entry name" value="F-box-like_dom_sf"/>
</dbReference>